<reference evidence="1 2" key="1">
    <citation type="journal article" date="2015" name="Genome Announc.">
        <title>Expanding the biotechnology potential of lactobacilli through comparative genomics of 213 strains and associated genera.</title>
        <authorList>
            <person name="Sun Z."/>
            <person name="Harris H.M."/>
            <person name="McCann A."/>
            <person name="Guo C."/>
            <person name="Argimon S."/>
            <person name="Zhang W."/>
            <person name="Yang X."/>
            <person name="Jeffery I.B."/>
            <person name="Cooney J.C."/>
            <person name="Kagawa T.F."/>
            <person name="Liu W."/>
            <person name="Song Y."/>
            <person name="Salvetti E."/>
            <person name="Wrobel A."/>
            <person name="Rasinkangas P."/>
            <person name="Parkhill J."/>
            <person name="Rea M.C."/>
            <person name="O'Sullivan O."/>
            <person name="Ritari J."/>
            <person name="Douillard F.P."/>
            <person name="Paul Ross R."/>
            <person name="Yang R."/>
            <person name="Briner A.E."/>
            <person name="Felis G.E."/>
            <person name="de Vos W.M."/>
            <person name="Barrangou R."/>
            <person name="Klaenhammer T.R."/>
            <person name="Caufield P.W."/>
            <person name="Cui Y."/>
            <person name="Zhang H."/>
            <person name="O'Toole P.W."/>
        </authorList>
    </citation>
    <scope>NUCLEOTIDE SEQUENCE [LARGE SCALE GENOMIC DNA]</scope>
    <source>
        <strain evidence="1 2">DSM 16634</strain>
    </source>
</reference>
<sequence length="168" mass="19726">MYNSNKVITLSQDTQKIVDRYLALSMGVIQEFIAKCELYPFSKCKQVVNTKYTARSQNTANKLFENTLLVTFDFLEQIFLAHKPFMAHLLLGICAGECSFLVEQGIFKAEDIRVYKYFAIYRKKTTYYVYFFNELPSNNVRQAEFRIIFRRSHAHLFPCDIRLLSKAL</sequence>
<proteinExistence type="predicted"/>
<comment type="caution">
    <text evidence="1">The sequence shown here is derived from an EMBL/GenBank/DDBJ whole genome shotgun (WGS) entry which is preliminary data.</text>
</comment>
<dbReference type="PATRIC" id="fig|1423724.4.peg.1434"/>
<accession>A0A0R1TRR1</accession>
<gene>
    <name evidence="1" type="ORF">FC32_GL001373</name>
</gene>
<dbReference type="EMBL" id="AZFT01000053">
    <property type="protein sequence ID" value="KRL84093.1"/>
    <property type="molecule type" value="Genomic_DNA"/>
</dbReference>
<dbReference type="RefSeq" id="WP_025088053.1">
    <property type="nucleotide sequence ID" value="NZ_AZFT01000053.1"/>
</dbReference>
<dbReference type="OrthoDB" id="2303478at2"/>
<dbReference type="Proteomes" id="UP000051324">
    <property type="component" value="Unassembled WGS sequence"/>
</dbReference>
<protein>
    <submittedName>
        <fullName evidence="1">Uncharacterized protein</fullName>
    </submittedName>
</protein>
<evidence type="ECO:0000313" key="2">
    <source>
        <dbReference type="Proteomes" id="UP000051324"/>
    </source>
</evidence>
<keyword evidence="2" id="KW-1185">Reference proteome</keyword>
<organism evidence="1 2">
    <name type="scientific">Ligilactobacillus apodemi DSM 16634 = JCM 16172</name>
    <dbReference type="NCBI Taxonomy" id="1423724"/>
    <lineage>
        <taxon>Bacteria</taxon>
        <taxon>Bacillati</taxon>
        <taxon>Bacillota</taxon>
        <taxon>Bacilli</taxon>
        <taxon>Lactobacillales</taxon>
        <taxon>Lactobacillaceae</taxon>
        <taxon>Ligilactobacillus</taxon>
    </lineage>
</organism>
<name>A0A0R1TRR1_9LACO</name>
<dbReference type="AlphaFoldDB" id="A0A0R1TRR1"/>
<evidence type="ECO:0000313" key="1">
    <source>
        <dbReference type="EMBL" id="KRL84093.1"/>
    </source>
</evidence>